<sequence>MKLLHTQIDESSLIAFGEEARSLVLSHDYASLARKFGYALAYDRPPATAIEADYLSAIASPITAESDMYFPSTITVKFFSPNTTGLFAVVECPVPVDDKVAVLLELIVAGKGEEKHITVEDISGVAT</sequence>
<comment type="caution">
    <text evidence="1">The sequence shown here is derived from an EMBL/GenBank/DDBJ whole genome shotgun (WGS) entry which is preliminary data.</text>
</comment>
<dbReference type="AlphaFoldDB" id="A0A368L6W9"/>
<dbReference type="RefSeq" id="WP_114401544.1">
    <property type="nucleotide sequence ID" value="NZ_QPGB01000001.1"/>
</dbReference>
<gene>
    <name evidence="1" type="ORF">DU000_01270</name>
</gene>
<evidence type="ECO:0000313" key="2">
    <source>
        <dbReference type="Proteomes" id="UP000252357"/>
    </source>
</evidence>
<protein>
    <submittedName>
        <fullName evidence="1">Uncharacterized protein</fullName>
    </submittedName>
</protein>
<organism evidence="1 2">
    <name type="scientific">Parvibium lacunae</name>
    <dbReference type="NCBI Taxonomy" id="1888893"/>
    <lineage>
        <taxon>Bacteria</taxon>
        <taxon>Pseudomonadati</taxon>
        <taxon>Pseudomonadota</taxon>
        <taxon>Betaproteobacteria</taxon>
        <taxon>Burkholderiales</taxon>
        <taxon>Alcaligenaceae</taxon>
        <taxon>Parvibium</taxon>
    </lineage>
</organism>
<reference evidence="1 2" key="1">
    <citation type="journal article" date="2018" name="Int. J. Syst. Evol. Microbiol.">
        <title>Parvibium lacunae gen. nov., sp. nov., a new member of the family Alcaligenaceae isolated from a freshwater pond.</title>
        <authorList>
            <person name="Chen W.M."/>
            <person name="Xie P.B."/>
            <person name="Hsu M.Y."/>
            <person name="Sheu S.Y."/>
        </authorList>
    </citation>
    <scope>NUCLEOTIDE SEQUENCE [LARGE SCALE GENOMIC DNA]</scope>
    <source>
        <strain evidence="1 2">KMB9</strain>
    </source>
</reference>
<accession>A0A368L6W9</accession>
<proteinExistence type="predicted"/>
<evidence type="ECO:0000313" key="1">
    <source>
        <dbReference type="EMBL" id="RCS59393.1"/>
    </source>
</evidence>
<dbReference type="Proteomes" id="UP000252357">
    <property type="component" value="Unassembled WGS sequence"/>
</dbReference>
<name>A0A368L6W9_9BURK</name>
<keyword evidence="2" id="KW-1185">Reference proteome</keyword>
<dbReference type="EMBL" id="QPGB01000001">
    <property type="protein sequence ID" value="RCS59393.1"/>
    <property type="molecule type" value="Genomic_DNA"/>
</dbReference>
<dbReference type="OrthoDB" id="5956070at2"/>